<accession>A0ABS2K8R8</accession>
<keyword evidence="2" id="KW-1185">Reference proteome</keyword>
<reference evidence="1" key="1">
    <citation type="submission" date="2020-10" db="EMBL/GenBank/DDBJ databases">
        <title>Phylogeny of dyella-like bacteria.</title>
        <authorList>
            <person name="Fu J."/>
        </authorList>
    </citation>
    <scope>NUCLEOTIDE SEQUENCE</scope>
    <source>
        <strain evidence="1">DHOC52</strain>
    </source>
</reference>
<evidence type="ECO:0000313" key="2">
    <source>
        <dbReference type="Proteomes" id="UP001430149"/>
    </source>
</evidence>
<dbReference type="Proteomes" id="UP001430149">
    <property type="component" value="Unassembled WGS sequence"/>
</dbReference>
<gene>
    <name evidence="1" type="ORF">ISP19_18345</name>
</gene>
<comment type="caution">
    <text evidence="1">The sequence shown here is derived from an EMBL/GenBank/DDBJ whole genome shotgun (WGS) entry which is preliminary data.</text>
</comment>
<protein>
    <submittedName>
        <fullName evidence="1">DUF2971 domain-containing protein</fullName>
    </submittedName>
</protein>
<evidence type="ECO:0000313" key="1">
    <source>
        <dbReference type="EMBL" id="MBM7127339.1"/>
    </source>
</evidence>
<sequence>MGATLRRYTEIPYVIDLLQTRALVLVNPKAWDDRNDSFYIEQYARSVGLRRTYALCLTEAPETYHHWRVFSHGSGGACITFDKEKLIKYAAKIKGLRAESVRYRTIAQLRRKPPATEDLPFLKRHAYTDEHEFRLFYGSTKKKAEPTVRMPVPLSAIERITLSPWLPRSVALQVKGTLKAIKGCGGLEIYRSTLVENDVWKGFADNGA</sequence>
<organism evidence="1 2">
    <name type="scientific">Dyella flava</name>
    <dbReference type="NCBI Taxonomy" id="1920170"/>
    <lineage>
        <taxon>Bacteria</taxon>
        <taxon>Pseudomonadati</taxon>
        <taxon>Pseudomonadota</taxon>
        <taxon>Gammaproteobacteria</taxon>
        <taxon>Lysobacterales</taxon>
        <taxon>Rhodanobacteraceae</taxon>
        <taxon>Dyella</taxon>
    </lineage>
</organism>
<name>A0ABS2K8R8_9GAMM</name>
<proteinExistence type="predicted"/>
<dbReference type="EMBL" id="JADIKE010000039">
    <property type="protein sequence ID" value="MBM7127339.1"/>
    <property type="molecule type" value="Genomic_DNA"/>
</dbReference>